<dbReference type="InterPro" id="IPR035959">
    <property type="entry name" value="RutC-like_sf"/>
</dbReference>
<comment type="caution">
    <text evidence="2">The sequence shown here is derived from an EMBL/GenBank/DDBJ whole genome shotgun (WGS) entry which is preliminary data.</text>
</comment>
<accession>A0A0F9YVM3</accession>
<dbReference type="NCBIfam" id="TIGR00004">
    <property type="entry name" value="Rid family detoxifying hydrolase"/>
    <property type="match status" value="1"/>
</dbReference>
<sequence length="131" mass="13915">MADKQAISTELAPSAIGPYSQAIKSGNMVFLSGQIPLDPVSMDVVEGDIEAQARQVLDNLAAVAAEAGGTLDDCVKLTIYMIDLSHFAVVNTTMQQYFQTPYPARATIEVSALPRGVQVEIDAIMMLPATA</sequence>
<dbReference type="FunFam" id="3.30.1330.40:FF:000001">
    <property type="entry name" value="L-PSP family endoribonuclease"/>
    <property type="match status" value="1"/>
</dbReference>
<evidence type="ECO:0000313" key="2">
    <source>
        <dbReference type="EMBL" id="KKO08924.1"/>
    </source>
</evidence>
<dbReference type="PANTHER" id="PTHR11803">
    <property type="entry name" value="2-IMINOBUTANOATE/2-IMINOPROPANOATE DEAMINASE RIDA"/>
    <property type="match status" value="1"/>
</dbReference>
<dbReference type="CDD" id="cd00448">
    <property type="entry name" value="YjgF_YER057c_UK114_family"/>
    <property type="match status" value="1"/>
</dbReference>
<dbReference type="InterPro" id="IPR019897">
    <property type="entry name" value="RidA_CS"/>
</dbReference>
<dbReference type="AlphaFoldDB" id="A0A0F9YVM3"/>
<dbReference type="PANTHER" id="PTHR11803:SF39">
    <property type="entry name" value="2-IMINOBUTANOATE_2-IMINOPROPANOATE DEAMINASE"/>
    <property type="match status" value="1"/>
</dbReference>
<organism evidence="2">
    <name type="scientific">marine sediment metagenome</name>
    <dbReference type="NCBI Taxonomy" id="412755"/>
    <lineage>
        <taxon>unclassified sequences</taxon>
        <taxon>metagenomes</taxon>
        <taxon>ecological metagenomes</taxon>
    </lineage>
</organism>
<dbReference type="EMBL" id="LAZR01000008">
    <property type="protein sequence ID" value="KKO08924.1"/>
    <property type="molecule type" value="Genomic_DNA"/>
</dbReference>
<dbReference type="Gene3D" id="3.30.1330.40">
    <property type="entry name" value="RutC-like"/>
    <property type="match status" value="1"/>
</dbReference>
<dbReference type="Pfam" id="PF01042">
    <property type="entry name" value="Ribonuc_L-PSP"/>
    <property type="match status" value="1"/>
</dbReference>
<dbReference type="GO" id="GO:0005829">
    <property type="term" value="C:cytosol"/>
    <property type="evidence" value="ECO:0007669"/>
    <property type="project" value="TreeGrafter"/>
</dbReference>
<protein>
    <submittedName>
        <fullName evidence="2">Uncharacterized protein</fullName>
    </submittedName>
</protein>
<gene>
    <name evidence="2" type="ORF">LCGC14_0040430</name>
</gene>
<name>A0A0F9YVM3_9ZZZZ</name>
<dbReference type="InterPro" id="IPR006056">
    <property type="entry name" value="RidA"/>
</dbReference>
<dbReference type="SUPFAM" id="SSF55298">
    <property type="entry name" value="YjgF-like"/>
    <property type="match status" value="1"/>
</dbReference>
<dbReference type="InterPro" id="IPR006175">
    <property type="entry name" value="YjgF/YER057c/UK114"/>
</dbReference>
<evidence type="ECO:0000256" key="1">
    <source>
        <dbReference type="ARBA" id="ARBA00010552"/>
    </source>
</evidence>
<comment type="similarity">
    <text evidence="1">Belongs to the RutC family.</text>
</comment>
<dbReference type="PROSITE" id="PS01094">
    <property type="entry name" value="UPF0076"/>
    <property type="match status" value="1"/>
</dbReference>
<proteinExistence type="inferred from homology"/>
<dbReference type="GO" id="GO:0019239">
    <property type="term" value="F:deaminase activity"/>
    <property type="evidence" value="ECO:0007669"/>
    <property type="project" value="TreeGrafter"/>
</dbReference>
<reference evidence="2" key="1">
    <citation type="journal article" date="2015" name="Nature">
        <title>Complex archaea that bridge the gap between prokaryotes and eukaryotes.</title>
        <authorList>
            <person name="Spang A."/>
            <person name="Saw J.H."/>
            <person name="Jorgensen S.L."/>
            <person name="Zaremba-Niedzwiedzka K."/>
            <person name="Martijn J."/>
            <person name="Lind A.E."/>
            <person name="van Eijk R."/>
            <person name="Schleper C."/>
            <person name="Guy L."/>
            <person name="Ettema T.J."/>
        </authorList>
    </citation>
    <scope>NUCLEOTIDE SEQUENCE</scope>
</reference>